<proteinExistence type="predicted"/>
<evidence type="ECO:0000313" key="3">
    <source>
        <dbReference type="EnsemblMetazoa" id="SCAU001767-PA"/>
    </source>
</evidence>
<evidence type="ECO:0000313" key="4">
    <source>
        <dbReference type="Proteomes" id="UP000095300"/>
    </source>
</evidence>
<accession>A0A1I8NT19</accession>
<dbReference type="GO" id="GO:0016787">
    <property type="term" value="F:hydrolase activity"/>
    <property type="evidence" value="ECO:0007669"/>
    <property type="project" value="UniProtKB-KW"/>
</dbReference>
<keyword evidence="1" id="KW-0378">Hydrolase</keyword>
<keyword evidence="4" id="KW-1185">Reference proteome</keyword>
<dbReference type="InterPro" id="IPR029018">
    <property type="entry name" value="Hex-like_dom2"/>
</dbReference>
<evidence type="ECO:0000256" key="1">
    <source>
        <dbReference type="ARBA" id="ARBA00022801"/>
    </source>
</evidence>
<reference evidence="4" key="1">
    <citation type="submission" date="2015-05" db="EMBL/GenBank/DDBJ databases">
        <authorList>
            <person name="Wilson R.K."/>
            <person name="Warren W.C."/>
            <person name="Olafson P."/>
        </authorList>
    </citation>
    <scope>NUCLEOTIDE SEQUENCE [LARGE SCALE GENOMIC DNA]</scope>
    <source>
        <strain evidence="4">USDA</strain>
    </source>
</reference>
<gene>
    <name evidence="3" type="primary">106093856</name>
</gene>
<reference evidence="3" key="2">
    <citation type="submission" date="2020-05" db="UniProtKB">
        <authorList>
            <consortium name="EnsemblMetazoa"/>
        </authorList>
    </citation>
    <scope>IDENTIFICATION</scope>
    <source>
        <strain evidence="3">USDA</strain>
    </source>
</reference>
<dbReference type="EnsemblMetazoa" id="SCAU001767-RA">
    <property type="protein sequence ID" value="SCAU001767-PA"/>
    <property type="gene ID" value="SCAU001767"/>
</dbReference>
<feature type="chain" id="PRO_5014271708" description="Secreted protein" evidence="2">
    <location>
        <begin position="25"/>
        <end position="170"/>
    </location>
</feature>
<dbReference type="AlphaFoldDB" id="A0A1I8NT19"/>
<evidence type="ECO:0008006" key="5">
    <source>
        <dbReference type="Google" id="ProtNLM"/>
    </source>
</evidence>
<dbReference type="STRING" id="35570.A0A1I8NT19"/>
<protein>
    <recommendedName>
        <fullName evidence="5">Secreted protein</fullName>
    </recommendedName>
</protein>
<dbReference type="SUPFAM" id="SSF55545">
    <property type="entry name" value="beta-N-acetylhexosaminidase-like domain"/>
    <property type="match status" value="1"/>
</dbReference>
<keyword evidence="2" id="KW-0732">Signal</keyword>
<dbReference type="VEuPathDB" id="VectorBase:SCAU001767"/>
<sequence length="170" mass="18891">MKFKNEVALLLAAALIVAITPASGMGSPAIEPDTSYKWICSSTEMCQLDDASNIGDAKRYETQHDCRMSCGKYGAIWPMPTGNCVLGQERIHFDPWKVRFNVAAPSAASTQFVRETNRIFVSNIIKECLRNCTLEQSKEVLVKATINSTDLTLDWSTDESYQLTIRTTGE</sequence>
<dbReference type="EnsemblMetazoa" id="SCAU001767-RB">
    <property type="protein sequence ID" value="SCAU001767-PB"/>
    <property type="gene ID" value="SCAU001767"/>
</dbReference>
<name>A0A1I8NT19_STOCA</name>
<organism evidence="3 4">
    <name type="scientific">Stomoxys calcitrans</name>
    <name type="common">Stable fly</name>
    <name type="synonym">Conops calcitrans</name>
    <dbReference type="NCBI Taxonomy" id="35570"/>
    <lineage>
        <taxon>Eukaryota</taxon>
        <taxon>Metazoa</taxon>
        <taxon>Ecdysozoa</taxon>
        <taxon>Arthropoda</taxon>
        <taxon>Hexapoda</taxon>
        <taxon>Insecta</taxon>
        <taxon>Pterygota</taxon>
        <taxon>Neoptera</taxon>
        <taxon>Endopterygota</taxon>
        <taxon>Diptera</taxon>
        <taxon>Brachycera</taxon>
        <taxon>Muscomorpha</taxon>
        <taxon>Muscoidea</taxon>
        <taxon>Muscidae</taxon>
        <taxon>Stomoxys</taxon>
    </lineage>
</organism>
<dbReference type="Gene3D" id="3.30.379.10">
    <property type="entry name" value="Chitobiase/beta-hexosaminidase domain 2-like"/>
    <property type="match status" value="1"/>
</dbReference>
<feature type="signal peptide" evidence="2">
    <location>
        <begin position="1"/>
        <end position="24"/>
    </location>
</feature>
<evidence type="ECO:0000256" key="2">
    <source>
        <dbReference type="SAM" id="SignalP"/>
    </source>
</evidence>
<dbReference type="Proteomes" id="UP000095300">
    <property type="component" value="Unassembled WGS sequence"/>
</dbReference>